<dbReference type="NCBIfam" id="TIGR02151">
    <property type="entry name" value="IPP_isom_2"/>
    <property type="match status" value="1"/>
</dbReference>
<feature type="binding site" evidence="11">
    <location>
        <begin position="69"/>
        <end position="71"/>
    </location>
    <ligand>
        <name>FMN</name>
        <dbReference type="ChEBI" id="CHEBI:58210"/>
    </ligand>
</feature>
<dbReference type="Proteomes" id="UP000031166">
    <property type="component" value="Unassembled WGS sequence"/>
</dbReference>
<keyword evidence="6 11" id="KW-0460">Magnesium</keyword>
<feature type="binding site" evidence="11">
    <location>
        <position position="68"/>
    </location>
    <ligand>
        <name>FMN</name>
        <dbReference type="ChEBI" id="CHEBI:58210"/>
    </ligand>
</feature>
<feature type="binding site" evidence="11">
    <location>
        <position position="128"/>
    </location>
    <ligand>
        <name>FMN</name>
        <dbReference type="ChEBI" id="CHEBI:58210"/>
    </ligand>
</feature>
<dbReference type="PIRSF" id="PIRSF003314">
    <property type="entry name" value="IPP_isomerase"/>
    <property type="match status" value="1"/>
</dbReference>
<evidence type="ECO:0000256" key="6">
    <source>
        <dbReference type="ARBA" id="ARBA00022842"/>
    </source>
</evidence>
<evidence type="ECO:0000256" key="4">
    <source>
        <dbReference type="ARBA" id="ARBA00022643"/>
    </source>
</evidence>
<accession>A0A0B4DR93</accession>
<dbReference type="STRING" id="172043.RM53_11905"/>
<comment type="function">
    <text evidence="11">Involved in the biosynthesis of isoprenoids. Catalyzes the 1,3-allylic rearrangement of the homoallylic substrate isopentenyl (IPP) to its allylic isomer, dimethylallyl diphosphate (DMAPP).</text>
</comment>
<reference evidence="13 14" key="1">
    <citation type="submission" date="2014-12" db="EMBL/GenBank/DDBJ databases">
        <title>Genome sequencing of Brevundimonas nasdae TPW30.</title>
        <authorList>
            <person name="Tan P.W."/>
            <person name="Chan K.-G."/>
        </authorList>
    </citation>
    <scope>NUCLEOTIDE SEQUENCE [LARGE SCALE GENOMIC DNA]</scope>
    <source>
        <strain evidence="13 14">TPW30</strain>
    </source>
</reference>
<feature type="binding site" evidence="11">
    <location>
        <position position="195"/>
    </location>
    <ligand>
        <name>FMN</name>
        <dbReference type="ChEBI" id="CHEBI:58210"/>
    </ligand>
</feature>
<evidence type="ECO:0000256" key="8">
    <source>
        <dbReference type="ARBA" id="ARBA00023229"/>
    </source>
</evidence>
<feature type="binding site" evidence="11">
    <location>
        <begin position="99"/>
        <end position="101"/>
    </location>
    <ligand>
        <name>substrate</name>
    </ligand>
</feature>
<feature type="binding site" evidence="11">
    <location>
        <position position="99"/>
    </location>
    <ligand>
        <name>FMN</name>
        <dbReference type="ChEBI" id="CHEBI:58210"/>
    </ligand>
</feature>
<proteinExistence type="inferred from homology"/>
<keyword evidence="3 11" id="KW-0285">Flavoprotein</keyword>
<dbReference type="PANTHER" id="PTHR43665">
    <property type="entry name" value="ISOPENTENYL-DIPHOSPHATE DELTA-ISOMERASE"/>
    <property type="match status" value="1"/>
</dbReference>
<keyword evidence="5 11" id="KW-0479">Metal-binding</keyword>
<keyword evidence="8 11" id="KW-0414">Isoprene biosynthesis</keyword>
<dbReference type="GO" id="GO:0008299">
    <property type="term" value="P:isoprenoid biosynthetic process"/>
    <property type="evidence" value="ECO:0007669"/>
    <property type="project" value="UniProtKB-UniRule"/>
</dbReference>
<name>A0A0B4DR93_9CAUL</name>
<evidence type="ECO:0000256" key="3">
    <source>
        <dbReference type="ARBA" id="ARBA00022630"/>
    </source>
</evidence>
<dbReference type="GO" id="GO:0016491">
    <property type="term" value="F:oxidoreductase activity"/>
    <property type="evidence" value="ECO:0007669"/>
    <property type="project" value="InterPro"/>
</dbReference>
<dbReference type="InterPro" id="IPR000262">
    <property type="entry name" value="FMN-dep_DH"/>
</dbReference>
<dbReference type="GO" id="GO:0004452">
    <property type="term" value="F:isopentenyl-diphosphate delta-isomerase activity"/>
    <property type="evidence" value="ECO:0007669"/>
    <property type="project" value="UniProtKB-UniRule"/>
</dbReference>
<evidence type="ECO:0000259" key="12">
    <source>
        <dbReference type="Pfam" id="PF01070"/>
    </source>
</evidence>
<evidence type="ECO:0000256" key="10">
    <source>
        <dbReference type="ARBA" id="ARBA00025810"/>
    </source>
</evidence>
<comment type="caution">
    <text evidence="13">The sequence shown here is derived from an EMBL/GenBank/DDBJ whole genome shotgun (WGS) entry which is preliminary data.</text>
</comment>
<dbReference type="Pfam" id="PF01070">
    <property type="entry name" value="FMN_dh"/>
    <property type="match status" value="1"/>
</dbReference>
<keyword evidence="9 11" id="KW-0413">Isomerase</keyword>
<comment type="similarity">
    <text evidence="11">Belongs to the IPP isomerase type 2 family.</text>
</comment>
<comment type="cofactor">
    <cofactor evidence="1 11">
        <name>FMN</name>
        <dbReference type="ChEBI" id="CHEBI:58210"/>
    </cofactor>
</comment>
<sequence length="347" mass="35685">MSTDADALIRRKDEHIDYVRAGRGVSQTTSGLDAVRFVHDALPDLDHDAIDLATRFLGRPVALPFLISSMTGGPSRAEAINARLAEAAQALGVVLAVGSQRVALETNGGLGLGLDLRRRAPDAMILANLGAVQFALGYGVDEARRAMEMIGADALILHLNPLQEGVQTEGDRDWRGVARGIEQVAAVFPGRLIVKETGAGLSGAVARRLADMGVAALDVAGAGGTNWGLIEGARATGGRAEALAAPFAGWGVPTARSLADCAHAAPELDLIGSGGIRDGLDAARAIRLGACLVGQAAGVLEAALTSTEAVVDHLDLMAAQLRLACFCTGSADLTALAQAPLLEAPRF</sequence>
<dbReference type="EC" id="5.3.3.2" evidence="11"/>
<keyword evidence="2 11" id="KW-0963">Cytoplasm</keyword>
<evidence type="ECO:0000256" key="1">
    <source>
        <dbReference type="ARBA" id="ARBA00001917"/>
    </source>
</evidence>
<dbReference type="InterPro" id="IPR013785">
    <property type="entry name" value="Aldolase_TIM"/>
</dbReference>
<dbReference type="Gene3D" id="3.20.20.70">
    <property type="entry name" value="Aldolase class I"/>
    <property type="match status" value="1"/>
</dbReference>
<evidence type="ECO:0000256" key="11">
    <source>
        <dbReference type="HAMAP-Rule" id="MF_00354"/>
    </source>
</evidence>
<evidence type="ECO:0000256" key="2">
    <source>
        <dbReference type="ARBA" id="ARBA00022490"/>
    </source>
</evidence>
<comment type="subcellular location">
    <subcellularLocation>
        <location evidence="11">Cytoplasm</location>
    </subcellularLocation>
</comment>
<comment type="cofactor">
    <cofactor evidence="11">
        <name>Mg(2+)</name>
        <dbReference type="ChEBI" id="CHEBI:18420"/>
    </cofactor>
</comment>
<feature type="binding site" evidence="11">
    <location>
        <begin position="11"/>
        <end position="12"/>
    </location>
    <ligand>
        <name>substrate</name>
    </ligand>
</feature>
<feature type="binding site" evidence="11">
    <location>
        <position position="163"/>
    </location>
    <ligand>
        <name>substrate</name>
    </ligand>
</feature>
<evidence type="ECO:0000256" key="7">
    <source>
        <dbReference type="ARBA" id="ARBA00022857"/>
    </source>
</evidence>
<dbReference type="SUPFAM" id="SSF51395">
    <property type="entry name" value="FMN-linked oxidoreductases"/>
    <property type="match status" value="1"/>
</dbReference>
<comment type="caution">
    <text evidence="11">Lacks conserved residue(s) required for the propagation of feature annotation.</text>
</comment>
<protein>
    <recommendedName>
        <fullName evidence="11">Isopentenyl-diphosphate delta-isomerase</fullName>
        <shortName evidence="11">IPP isomerase</shortName>
        <ecNumber evidence="11">5.3.3.2</ecNumber>
    </recommendedName>
    <alternativeName>
        <fullName evidence="11">Isopentenyl diphosphate:dimethylallyl diphosphate isomerase</fullName>
    </alternativeName>
    <alternativeName>
        <fullName evidence="11">Isopentenyl pyrophosphate isomerase</fullName>
    </alternativeName>
    <alternativeName>
        <fullName evidence="11">Type 2 isopentenyl diphosphate isomerase</fullName>
        <shortName evidence="11">IDI-2</shortName>
    </alternativeName>
</protein>
<keyword evidence="7 11" id="KW-0521">NADP</keyword>
<feature type="binding site" evidence="11">
    <location>
        <begin position="296"/>
        <end position="297"/>
    </location>
    <ligand>
        <name>FMN</name>
        <dbReference type="ChEBI" id="CHEBI:58210"/>
    </ligand>
</feature>
<dbReference type="GO" id="GO:0010181">
    <property type="term" value="F:FMN binding"/>
    <property type="evidence" value="ECO:0007669"/>
    <property type="project" value="UniProtKB-UniRule"/>
</dbReference>
<feature type="binding site" evidence="11">
    <location>
        <position position="164"/>
    </location>
    <ligand>
        <name>Mg(2+)</name>
        <dbReference type="ChEBI" id="CHEBI:18420"/>
    </ligand>
</feature>
<dbReference type="InterPro" id="IPR011179">
    <property type="entry name" value="IPdP_isomerase"/>
</dbReference>
<evidence type="ECO:0000313" key="13">
    <source>
        <dbReference type="EMBL" id="KIC56773.1"/>
    </source>
</evidence>
<comment type="catalytic activity">
    <reaction evidence="11">
        <text>isopentenyl diphosphate = dimethylallyl diphosphate</text>
        <dbReference type="Rhea" id="RHEA:23284"/>
        <dbReference type="ChEBI" id="CHEBI:57623"/>
        <dbReference type="ChEBI" id="CHEBI:128769"/>
        <dbReference type="EC" id="5.3.3.2"/>
    </reaction>
</comment>
<organism evidence="13 14">
    <name type="scientific">Brevundimonas nasdae</name>
    <dbReference type="NCBI Taxonomy" id="172043"/>
    <lineage>
        <taxon>Bacteria</taxon>
        <taxon>Pseudomonadati</taxon>
        <taxon>Pseudomonadota</taxon>
        <taxon>Alphaproteobacteria</taxon>
        <taxon>Caulobacterales</taxon>
        <taxon>Caulobacteraceae</taxon>
        <taxon>Brevundimonas</taxon>
    </lineage>
</organism>
<dbReference type="PANTHER" id="PTHR43665:SF1">
    <property type="entry name" value="ISOPENTENYL-DIPHOSPHATE DELTA-ISOMERASE"/>
    <property type="match status" value="1"/>
</dbReference>
<feature type="binding site" evidence="11">
    <location>
        <begin position="275"/>
        <end position="277"/>
    </location>
    <ligand>
        <name>FMN</name>
        <dbReference type="ChEBI" id="CHEBI:58210"/>
    </ligand>
</feature>
<gene>
    <name evidence="11" type="primary">fni</name>
    <name evidence="13" type="ORF">RM53_11905</name>
</gene>
<feature type="binding site" evidence="11">
    <location>
        <position position="225"/>
    </location>
    <ligand>
        <name>FMN</name>
        <dbReference type="ChEBI" id="CHEBI:58210"/>
    </ligand>
</feature>
<dbReference type="AlphaFoldDB" id="A0A0B4DR93"/>
<dbReference type="GO" id="GO:0070402">
    <property type="term" value="F:NADPH binding"/>
    <property type="evidence" value="ECO:0007669"/>
    <property type="project" value="UniProtKB-UniRule"/>
</dbReference>
<dbReference type="HAMAP" id="MF_00354">
    <property type="entry name" value="Idi_2"/>
    <property type="match status" value="1"/>
</dbReference>
<evidence type="ECO:0000313" key="14">
    <source>
        <dbReference type="Proteomes" id="UP000031166"/>
    </source>
</evidence>
<dbReference type="EMBL" id="JWSY01000020">
    <property type="protein sequence ID" value="KIC56773.1"/>
    <property type="molecule type" value="Genomic_DNA"/>
</dbReference>
<dbReference type="GO" id="GO:0005737">
    <property type="term" value="C:cytoplasm"/>
    <property type="evidence" value="ECO:0007669"/>
    <property type="project" value="UniProtKB-SubCell"/>
</dbReference>
<evidence type="ECO:0000256" key="5">
    <source>
        <dbReference type="ARBA" id="ARBA00022723"/>
    </source>
</evidence>
<dbReference type="CDD" id="cd02811">
    <property type="entry name" value="IDI-2_FMN"/>
    <property type="match status" value="1"/>
</dbReference>
<feature type="domain" description="FMN-dependent dehydrogenase" evidence="12">
    <location>
        <begin position="23"/>
        <end position="100"/>
    </location>
</feature>
<comment type="cofactor">
    <cofactor evidence="11">
        <name>NADPH</name>
        <dbReference type="ChEBI" id="CHEBI:57783"/>
    </cofactor>
</comment>
<dbReference type="RefSeq" id="WP_039247101.1">
    <property type="nucleotide sequence ID" value="NZ_JWSY01000020.1"/>
</dbReference>
<dbReference type="GO" id="GO:0000287">
    <property type="term" value="F:magnesium ion binding"/>
    <property type="evidence" value="ECO:0007669"/>
    <property type="project" value="UniProtKB-UniRule"/>
</dbReference>
<evidence type="ECO:0000256" key="9">
    <source>
        <dbReference type="ARBA" id="ARBA00023235"/>
    </source>
</evidence>
<keyword evidence="4 11" id="KW-0288">FMN</keyword>
<comment type="subunit">
    <text evidence="10 11">Homooctamer. Dimer of tetramers.</text>
</comment>